<dbReference type="Proteomes" id="UP000070810">
    <property type="component" value="Unassembled WGS sequence"/>
</dbReference>
<dbReference type="PATRIC" id="fig|1079994.3.peg.1081"/>
<reference evidence="1 2" key="1">
    <citation type="journal article" date="2016" name="Front. Microbiol.">
        <title>Genomic Resource of Rice Seed Associated Bacteria.</title>
        <authorList>
            <person name="Midha S."/>
            <person name="Bansal K."/>
            <person name="Sharma S."/>
            <person name="Kumar N."/>
            <person name="Patil P.P."/>
            <person name="Chaudhry V."/>
            <person name="Patil P.B."/>
        </authorList>
    </citation>
    <scope>NUCLEOTIDE SEQUENCE [LARGE SCALE GENOMIC DNA]</scope>
    <source>
        <strain evidence="1 2">NS354</strain>
    </source>
</reference>
<organism evidence="1 2">
    <name type="scientific">Leucobacter chromiiresistens</name>
    <dbReference type="NCBI Taxonomy" id="1079994"/>
    <lineage>
        <taxon>Bacteria</taxon>
        <taxon>Bacillati</taxon>
        <taxon>Actinomycetota</taxon>
        <taxon>Actinomycetes</taxon>
        <taxon>Micrococcales</taxon>
        <taxon>Microbacteriaceae</taxon>
        <taxon>Leucobacter</taxon>
    </lineage>
</organism>
<name>A0A147EPL5_9MICO</name>
<evidence type="ECO:0000313" key="2">
    <source>
        <dbReference type="Proteomes" id="UP000070810"/>
    </source>
</evidence>
<dbReference type="EMBL" id="LDRK01000022">
    <property type="protein sequence ID" value="KTR86425.1"/>
    <property type="molecule type" value="Genomic_DNA"/>
</dbReference>
<proteinExistence type="predicted"/>
<sequence>MSRIAVEPDQMEVLLRRTENVASDATAALGGFAITADGGIASDKIAFIVRMAIEAAQLAADATNGLATVARAAVTGQLGDEAEVFASLQAITAEHFG</sequence>
<gene>
    <name evidence="1" type="ORF">NS354_04980</name>
</gene>
<dbReference type="OrthoDB" id="5121650at2"/>
<dbReference type="AlphaFoldDB" id="A0A147EPL5"/>
<dbReference type="RefSeq" id="WP_058593483.1">
    <property type="nucleotide sequence ID" value="NZ_LDRK01000022.1"/>
</dbReference>
<keyword evidence="2" id="KW-1185">Reference proteome</keyword>
<comment type="caution">
    <text evidence="1">The sequence shown here is derived from an EMBL/GenBank/DDBJ whole genome shotgun (WGS) entry which is preliminary data.</text>
</comment>
<protein>
    <submittedName>
        <fullName evidence="1">Uncharacterized protein</fullName>
    </submittedName>
</protein>
<accession>A0A147EPL5</accession>
<evidence type="ECO:0000313" key="1">
    <source>
        <dbReference type="EMBL" id="KTR86425.1"/>
    </source>
</evidence>